<gene>
    <name evidence="5" type="ORF">ADUPG1_013142</name>
</gene>
<evidence type="ECO:0000256" key="3">
    <source>
        <dbReference type="SAM" id="Phobius"/>
    </source>
</evidence>
<feature type="transmembrane region" description="Helical" evidence="3">
    <location>
        <begin position="1010"/>
        <end position="1032"/>
    </location>
</feature>
<dbReference type="PANTHER" id="PTHR24033:SF151">
    <property type="entry name" value="NOTCH 2"/>
    <property type="match status" value="1"/>
</dbReference>
<feature type="transmembrane region" description="Helical" evidence="3">
    <location>
        <begin position="769"/>
        <end position="788"/>
    </location>
</feature>
<dbReference type="Pfam" id="PF21700">
    <property type="entry name" value="EGF_DL_JAG"/>
    <property type="match status" value="1"/>
</dbReference>
<evidence type="ECO:0000259" key="4">
    <source>
        <dbReference type="PROSITE" id="PS50026"/>
    </source>
</evidence>
<dbReference type="PROSITE" id="PS01186">
    <property type="entry name" value="EGF_2"/>
    <property type="match status" value="3"/>
</dbReference>
<comment type="caution">
    <text evidence="1">Lacks conserved residue(s) required for the propagation of feature annotation.</text>
</comment>
<dbReference type="InterPro" id="IPR000742">
    <property type="entry name" value="EGF"/>
</dbReference>
<sequence length="1105" mass="117222">AVQSLCSSSAAENILSSLTVDDLSTITSLTIPTTVASLSGLEDAEHLEILSFEPGNTLISNLSPIASLSSLYVLELDSLENMDVSLLSTLTDAVGALKMDLESDTSRWNGTSESYCVGLCSLRSLEISGSDDSIGSDLSSFTSLLNNIAMCSGQCVDSYDDASPSDGTKVYPLSSTLTHLDLSSNGISDPTIVSLQPGFSGVTHLTLSDNSISDLALLQQTIDGLGNVAYVDVSDNRLDCGSTVSECFETLDELCERDLSGDGVEIVFGDVDDPSGFVSQDTTSACGSDSSSTSSSSSSCSYLEDHRVCGVDYSVDDVDDTELACICGSGYYEDISSGECVLASSSSSACSNCGGERGTCVYDADFDSGDESSPLFCECSDGWYGTDCASLCPVSDDLGLCSGSSRGTCDAATHTCVCESEYYGSACQLSCSDDDSCEGNGTCSVGSFLDPSSSDPSSVFSEAIVCECSSGWYGSSCFSTIPTDVFVSSDGDAEDYLCGRDYSYSDSSDPTTASYSAYANESSSTCECAPHGLALSSSSGTCIDPATHPDYKDIPGNDTACSECGTSASSHGVCELNEETMVASCSCEHGWNGSYCDANICPISSDGVLCGGHGECNTATGECECVVDTSDEDGTNPQYIWYGDACTHECPSHPSSDVLCSGLGVCNPLTHSCLCAWGFSGDACQWNMCAIGYGEYGYDSECFDHGSCIAGDSSKNEPPFYCSCKVGWGGMFCERDICLCETESSYGCATISDGSRACKCKEGCSQSDFSLITFLTVVCCIIHLVCSLPSSKIPQGAEGVQIANSLDNSDEKLTPMHSITKNGLIWIDFLSIGWIIAGGLLSFILFGIYYIISCCDPLDLVSNPLDLEPTSGFFGLEIKIFPSSFCGLLLVCYPMLLHTSENRGWVIFGIVMGVLNFFFGFGSWGAEWSSSSISEFSTNPSLALWFYFGGWLYMVPIILFVFDTIVCGWLFVPTDATEAPIQSLLSFMLFISAFVPTIILGIIASNERRLGLVITGSIIIFFASLCIFGANFISDAENIPIGSVYVLNGLSCILFLFGWYYSVTFLWIFGVGIAGILTTIVIIHSIKKTRELVHYRRGGYWQLGR</sequence>
<feature type="transmembrane region" description="Helical" evidence="3">
    <location>
        <begin position="872"/>
        <end position="893"/>
    </location>
</feature>
<feature type="transmembrane region" description="Helical" evidence="3">
    <location>
        <begin position="825"/>
        <end position="852"/>
    </location>
</feature>
<keyword evidence="3" id="KW-0812">Transmembrane</keyword>
<feature type="domain" description="EGF-like" evidence="4">
    <location>
        <begin position="685"/>
        <end position="734"/>
    </location>
</feature>
<dbReference type="PROSITE" id="PS50026">
    <property type="entry name" value="EGF_3"/>
    <property type="match status" value="1"/>
</dbReference>
<protein>
    <recommendedName>
        <fullName evidence="4">EGF-like domain-containing protein</fullName>
    </recommendedName>
</protein>
<feature type="transmembrane region" description="Helical" evidence="3">
    <location>
        <begin position="1044"/>
        <end position="1061"/>
    </location>
</feature>
<evidence type="ECO:0000313" key="6">
    <source>
        <dbReference type="Proteomes" id="UP001057375"/>
    </source>
</evidence>
<dbReference type="SMART" id="SM00181">
    <property type="entry name" value="EGF"/>
    <property type="match status" value="6"/>
</dbReference>
<dbReference type="Gene3D" id="3.80.10.10">
    <property type="entry name" value="Ribonuclease Inhibitor"/>
    <property type="match status" value="1"/>
</dbReference>
<dbReference type="Gene3D" id="2.10.25.10">
    <property type="entry name" value="Laminin"/>
    <property type="match status" value="2"/>
</dbReference>
<dbReference type="SUPFAM" id="SSF52058">
    <property type="entry name" value="L domain-like"/>
    <property type="match status" value="1"/>
</dbReference>
<comment type="caution">
    <text evidence="5">The sequence shown here is derived from an EMBL/GenBank/DDBJ whole genome shotgun (WGS) entry which is preliminary data.</text>
</comment>
<evidence type="ECO:0000313" key="5">
    <source>
        <dbReference type="EMBL" id="GKT25780.1"/>
    </source>
</evidence>
<organism evidence="5 6">
    <name type="scientific">Aduncisulcus paluster</name>
    <dbReference type="NCBI Taxonomy" id="2918883"/>
    <lineage>
        <taxon>Eukaryota</taxon>
        <taxon>Metamonada</taxon>
        <taxon>Carpediemonas-like organisms</taxon>
        <taxon>Aduncisulcus</taxon>
    </lineage>
</organism>
<feature type="transmembrane region" description="Helical" evidence="3">
    <location>
        <begin position="944"/>
        <end position="972"/>
    </location>
</feature>
<feature type="region of interest" description="Disordered" evidence="2">
    <location>
        <begin position="280"/>
        <end position="300"/>
    </location>
</feature>
<keyword evidence="1" id="KW-1015">Disulfide bond</keyword>
<dbReference type="PANTHER" id="PTHR24033">
    <property type="entry name" value="EGF-LIKE DOMAIN-CONTAINING PROTEIN"/>
    <property type="match status" value="1"/>
</dbReference>
<dbReference type="InterPro" id="IPR001611">
    <property type="entry name" value="Leu-rich_rpt"/>
</dbReference>
<keyword evidence="1" id="KW-0245">EGF-like domain</keyword>
<proteinExistence type="predicted"/>
<name>A0ABQ5K1V8_9EUKA</name>
<dbReference type="Proteomes" id="UP001057375">
    <property type="component" value="Unassembled WGS sequence"/>
</dbReference>
<dbReference type="PROSITE" id="PS00022">
    <property type="entry name" value="EGF_1"/>
    <property type="match status" value="3"/>
</dbReference>
<feature type="transmembrane region" description="Helical" evidence="3">
    <location>
        <begin position="984"/>
        <end position="1004"/>
    </location>
</feature>
<feature type="non-terminal residue" evidence="5">
    <location>
        <position position="1"/>
    </location>
</feature>
<feature type="transmembrane region" description="Helical" evidence="3">
    <location>
        <begin position="1067"/>
        <end position="1086"/>
    </location>
</feature>
<dbReference type="EMBL" id="BQXS01012612">
    <property type="protein sequence ID" value="GKT25780.1"/>
    <property type="molecule type" value="Genomic_DNA"/>
</dbReference>
<accession>A0ABQ5K1V8</accession>
<reference evidence="5" key="1">
    <citation type="submission" date="2022-03" db="EMBL/GenBank/DDBJ databases">
        <title>Draft genome sequence of Aduncisulcus paluster, a free-living microaerophilic Fornicata.</title>
        <authorList>
            <person name="Yuyama I."/>
            <person name="Kume K."/>
            <person name="Tamura T."/>
            <person name="Inagaki Y."/>
            <person name="Hashimoto T."/>
        </authorList>
    </citation>
    <scope>NUCLEOTIDE SEQUENCE</scope>
    <source>
        <strain evidence="5">NY0171</strain>
    </source>
</reference>
<keyword evidence="3" id="KW-1133">Transmembrane helix</keyword>
<keyword evidence="6" id="KW-1185">Reference proteome</keyword>
<feature type="compositionally biased region" description="Low complexity" evidence="2">
    <location>
        <begin position="281"/>
        <end position="300"/>
    </location>
</feature>
<dbReference type="InterPro" id="IPR051830">
    <property type="entry name" value="NOTCH_homolog"/>
</dbReference>
<evidence type="ECO:0000256" key="2">
    <source>
        <dbReference type="SAM" id="MobiDB-lite"/>
    </source>
</evidence>
<evidence type="ECO:0000256" key="1">
    <source>
        <dbReference type="PROSITE-ProRule" id="PRU00076"/>
    </source>
</evidence>
<feature type="transmembrane region" description="Helical" evidence="3">
    <location>
        <begin position="905"/>
        <end position="924"/>
    </location>
</feature>
<dbReference type="InterPro" id="IPR032675">
    <property type="entry name" value="LRR_dom_sf"/>
</dbReference>
<keyword evidence="3" id="KW-0472">Membrane</keyword>
<feature type="disulfide bond" evidence="1">
    <location>
        <begin position="724"/>
        <end position="733"/>
    </location>
</feature>
<dbReference type="PROSITE" id="PS51450">
    <property type="entry name" value="LRR"/>
    <property type="match status" value="1"/>
</dbReference>